<reference evidence="4" key="1">
    <citation type="submission" date="2024-07" db="EMBL/GenBank/DDBJ databases">
        <authorList>
            <person name="Yu S.T."/>
        </authorList>
    </citation>
    <scope>NUCLEOTIDE SEQUENCE</scope>
    <source>
        <strain evidence="4">R21</strain>
    </source>
</reference>
<dbReference type="EMBL" id="CP163435">
    <property type="protein sequence ID" value="XDQ23395.1"/>
    <property type="molecule type" value="Genomic_DNA"/>
</dbReference>
<dbReference type="PANTHER" id="PTHR23028">
    <property type="entry name" value="ACETYLTRANSFERASE"/>
    <property type="match status" value="1"/>
</dbReference>
<feature type="transmembrane region" description="Helical" evidence="2">
    <location>
        <begin position="55"/>
        <end position="80"/>
    </location>
</feature>
<feature type="transmembrane region" description="Helical" evidence="2">
    <location>
        <begin position="101"/>
        <end position="121"/>
    </location>
</feature>
<accession>A0AB39NYC4</accession>
<keyword evidence="2" id="KW-0812">Transmembrane</keyword>
<dbReference type="RefSeq" id="WP_369229079.1">
    <property type="nucleotide sequence ID" value="NZ_CP163435.1"/>
</dbReference>
<proteinExistence type="predicted"/>
<dbReference type="InterPro" id="IPR050879">
    <property type="entry name" value="Acyltransferase_3"/>
</dbReference>
<gene>
    <name evidence="4" type="ORF">AB5J56_01095</name>
</gene>
<feature type="transmembrane region" description="Helical" evidence="2">
    <location>
        <begin position="244"/>
        <end position="264"/>
    </location>
</feature>
<feature type="transmembrane region" description="Helical" evidence="2">
    <location>
        <begin position="213"/>
        <end position="232"/>
    </location>
</feature>
<evidence type="ECO:0000256" key="1">
    <source>
        <dbReference type="SAM" id="MobiDB-lite"/>
    </source>
</evidence>
<evidence type="ECO:0000256" key="2">
    <source>
        <dbReference type="SAM" id="Phobius"/>
    </source>
</evidence>
<dbReference type="AlphaFoldDB" id="A0AB39NYC4"/>
<dbReference type="EC" id="2.3.-.-" evidence="4"/>
<organism evidence="4">
    <name type="scientific">Streptomyces sp. R21</name>
    <dbReference type="NCBI Taxonomy" id="3238627"/>
    <lineage>
        <taxon>Bacteria</taxon>
        <taxon>Bacillati</taxon>
        <taxon>Actinomycetota</taxon>
        <taxon>Actinomycetes</taxon>
        <taxon>Kitasatosporales</taxon>
        <taxon>Streptomycetaceae</taxon>
        <taxon>Streptomyces</taxon>
    </lineage>
</organism>
<feature type="region of interest" description="Disordered" evidence="1">
    <location>
        <begin position="370"/>
        <end position="419"/>
    </location>
</feature>
<feature type="transmembrane region" description="Helical" evidence="2">
    <location>
        <begin position="18"/>
        <end position="35"/>
    </location>
</feature>
<sequence length="419" mass="46243">MAPTATTRLRNDTDASRLPSLTGMRIIAALMVFAFHANYQFPFTDPDTARTFNRVFALGGSTGVGFFFILSGFVLTWSARPGDTTVRFWRRRLVKIFPNHLVTYAAAALLFLNAGTALGGWKAVPSLFLLQAWFPQVPIASAMNPVAWSLSAEFLFYLSFPLLLRVITRIKPARLWLWAALVAGAIFMIPVITWTFPDGPHIIWGPVTQWQGWLVYMSPPARMLEFTFGILLARIVQTGRWIRLPLLPAAVLAAVVYALAWHASWSYNHVAVMVIPLGLVIASAAQADIDGTFSPLRNRPMVWLGNVSFAFYLWHALVLTELSRHTQDLKQQHGTAGGLAYLALGFTITLALSWALYSLVEEPAMRRWARPKAARTQTVRTSPIVARSLPAQPAPPTAQPQPEPAASPAAQPAPDPEAH</sequence>
<dbReference type="GO" id="GO:0016020">
    <property type="term" value="C:membrane"/>
    <property type="evidence" value="ECO:0007669"/>
    <property type="project" value="TreeGrafter"/>
</dbReference>
<feature type="compositionally biased region" description="Pro residues" evidence="1">
    <location>
        <begin position="392"/>
        <end position="419"/>
    </location>
</feature>
<protein>
    <submittedName>
        <fullName evidence="4">Acyltransferase family protein</fullName>
        <ecNumber evidence="4">2.3.-.-</ecNumber>
    </submittedName>
</protein>
<keyword evidence="2" id="KW-0472">Membrane</keyword>
<evidence type="ECO:0000313" key="4">
    <source>
        <dbReference type="EMBL" id="XDQ23395.1"/>
    </source>
</evidence>
<dbReference type="Pfam" id="PF01757">
    <property type="entry name" value="Acyl_transf_3"/>
    <property type="match status" value="1"/>
</dbReference>
<keyword evidence="4" id="KW-0012">Acyltransferase</keyword>
<keyword evidence="2" id="KW-1133">Transmembrane helix</keyword>
<feature type="transmembrane region" description="Helical" evidence="2">
    <location>
        <begin position="301"/>
        <end position="319"/>
    </location>
</feature>
<dbReference type="GO" id="GO:0016747">
    <property type="term" value="F:acyltransferase activity, transferring groups other than amino-acyl groups"/>
    <property type="evidence" value="ECO:0007669"/>
    <property type="project" value="InterPro"/>
</dbReference>
<dbReference type="PANTHER" id="PTHR23028:SF53">
    <property type="entry name" value="ACYL_TRANSF_3 DOMAIN-CONTAINING PROTEIN"/>
    <property type="match status" value="1"/>
</dbReference>
<evidence type="ECO:0000259" key="3">
    <source>
        <dbReference type="Pfam" id="PF01757"/>
    </source>
</evidence>
<name>A0AB39NYC4_9ACTN</name>
<feature type="transmembrane region" description="Helical" evidence="2">
    <location>
        <begin position="175"/>
        <end position="193"/>
    </location>
</feature>
<dbReference type="InterPro" id="IPR002656">
    <property type="entry name" value="Acyl_transf_3_dom"/>
</dbReference>
<feature type="domain" description="Acyltransferase 3" evidence="3">
    <location>
        <begin position="20"/>
        <end position="357"/>
    </location>
</feature>
<feature type="transmembrane region" description="Helical" evidence="2">
    <location>
        <begin position="339"/>
        <end position="360"/>
    </location>
</feature>
<keyword evidence="4" id="KW-0808">Transferase</keyword>
<feature type="transmembrane region" description="Helical" evidence="2">
    <location>
        <begin position="141"/>
        <end position="163"/>
    </location>
</feature>
<dbReference type="GO" id="GO:0000271">
    <property type="term" value="P:polysaccharide biosynthetic process"/>
    <property type="evidence" value="ECO:0007669"/>
    <property type="project" value="TreeGrafter"/>
</dbReference>
<feature type="transmembrane region" description="Helical" evidence="2">
    <location>
        <begin position="270"/>
        <end position="289"/>
    </location>
</feature>